<dbReference type="SUPFAM" id="SSF48173">
    <property type="entry name" value="Cryptochrome/photolyase FAD-binding domain"/>
    <property type="match status" value="1"/>
</dbReference>
<feature type="region of interest" description="Disordered" evidence="1">
    <location>
        <begin position="109"/>
        <end position="136"/>
    </location>
</feature>
<accession>A0AAW0LCW7</accession>
<dbReference type="Pfam" id="PF14392">
    <property type="entry name" value="zf-CCHC_4"/>
    <property type="match status" value="1"/>
</dbReference>
<evidence type="ECO:0000313" key="3">
    <source>
        <dbReference type="EMBL" id="KAK7849482.1"/>
    </source>
</evidence>
<dbReference type="InterPro" id="IPR040256">
    <property type="entry name" value="At4g02000-like"/>
</dbReference>
<keyword evidence="4" id="KW-1185">Reference proteome</keyword>
<dbReference type="EMBL" id="PKMF04000113">
    <property type="protein sequence ID" value="KAK7849482.1"/>
    <property type="molecule type" value="Genomic_DNA"/>
</dbReference>
<reference evidence="3 4" key="1">
    <citation type="journal article" date="2018" name="Sci. Data">
        <title>The draft genome sequence of cork oak.</title>
        <authorList>
            <person name="Ramos A.M."/>
            <person name="Usie A."/>
            <person name="Barbosa P."/>
            <person name="Barros P.M."/>
            <person name="Capote T."/>
            <person name="Chaves I."/>
            <person name="Simoes F."/>
            <person name="Abreu I."/>
            <person name="Carrasquinho I."/>
            <person name="Faro C."/>
            <person name="Guimaraes J.B."/>
            <person name="Mendonca D."/>
            <person name="Nobrega F."/>
            <person name="Rodrigues L."/>
            <person name="Saibo N.J.M."/>
            <person name="Varela M.C."/>
            <person name="Egas C."/>
            <person name="Matos J."/>
            <person name="Miguel C.M."/>
            <person name="Oliveira M.M."/>
            <person name="Ricardo C.P."/>
            <person name="Goncalves S."/>
        </authorList>
    </citation>
    <scope>NUCLEOTIDE SEQUENCE [LARGE SCALE GENOMIC DNA]</scope>
    <source>
        <strain evidence="4">cv. HL8</strain>
    </source>
</reference>
<comment type="caution">
    <text evidence="3">The sequence shown here is derived from an EMBL/GenBank/DDBJ whole genome shotgun (WGS) entry which is preliminary data.</text>
</comment>
<dbReference type="InterPro" id="IPR025836">
    <property type="entry name" value="Zn_knuckle_CX2CX4HX4C"/>
</dbReference>
<protein>
    <recommendedName>
        <fullName evidence="2">Zinc knuckle CX2CX4HX4C domain-containing protein</fullName>
    </recommendedName>
</protein>
<proteinExistence type="predicted"/>
<dbReference type="AlphaFoldDB" id="A0AAW0LCW7"/>
<dbReference type="PANTHER" id="PTHR31286:SF167">
    <property type="entry name" value="OS09G0268800 PROTEIN"/>
    <property type="match status" value="1"/>
</dbReference>
<feature type="domain" description="Zinc knuckle CX2CX4HX4C" evidence="2">
    <location>
        <begin position="41"/>
        <end position="86"/>
    </location>
</feature>
<evidence type="ECO:0000259" key="2">
    <source>
        <dbReference type="Pfam" id="PF14392"/>
    </source>
</evidence>
<organism evidence="3 4">
    <name type="scientific">Quercus suber</name>
    <name type="common">Cork oak</name>
    <dbReference type="NCBI Taxonomy" id="58331"/>
    <lineage>
        <taxon>Eukaryota</taxon>
        <taxon>Viridiplantae</taxon>
        <taxon>Streptophyta</taxon>
        <taxon>Embryophyta</taxon>
        <taxon>Tracheophyta</taxon>
        <taxon>Spermatophyta</taxon>
        <taxon>Magnoliopsida</taxon>
        <taxon>eudicotyledons</taxon>
        <taxon>Gunneridae</taxon>
        <taxon>Pentapetalae</taxon>
        <taxon>rosids</taxon>
        <taxon>fabids</taxon>
        <taxon>Fagales</taxon>
        <taxon>Fagaceae</taxon>
        <taxon>Quercus</taxon>
    </lineage>
</organism>
<evidence type="ECO:0000313" key="4">
    <source>
        <dbReference type="Proteomes" id="UP000237347"/>
    </source>
</evidence>
<sequence length="361" mass="40582">MVSPQVATEVGSRLGVVEDMERRRRQDAPSYFMRVRVALPVSKPLRRGGFIVDSDGGKTWVHFKYERLPMFCHFCGVLGHDFHHCTRHFAAEKGDGDVEYQYGDWMRAFGGQQRSPPRDRTASPKQQAWRSEKHGMNGDAAVHGENIGIHPDFQQPKPVINEMEQIQGDRSIADMDVVSLNLNSDNPVEVYDNKVGNRDMVEKSVISDIPKDVMGPKFVEDVAEKLEENSGHLNVKCNMQGGNVGGPIVSKPKSTWTRIVRMDFGLGKAWLLWEECEEVVKNSWEGVVNGGHGLEGIKDRIRVCGENLRLWGLSKTKPNVEVEGQCMTNNMHTGSDLAKVFKSFGTSVEKQGHLRLLKLDR</sequence>
<name>A0AAW0LCW7_QUESU</name>
<gene>
    <name evidence="3" type="ORF">CFP56_002869</name>
</gene>
<dbReference type="PANTHER" id="PTHR31286">
    <property type="entry name" value="GLYCINE-RICH CELL WALL STRUCTURAL PROTEIN 1.8-LIKE"/>
    <property type="match status" value="1"/>
</dbReference>
<dbReference type="Proteomes" id="UP000237347">
    <property type="component" value="Unassembled WGS sequence"/>
</dbReference>
<evidence type="ECO:0000256" key="1">
    <source>
        <dbReference type="SAM" id="MobiDB-lite"/>
    </source>
</evidence>
<dbReference type="InterPro" id="IPR036134">
    <property type="entry name" value="Crypto/Photolyase_FAD-like_sf"/>
</dbReference>